<proteinExistence type="predicted"/>
<evidence type="ECO:0000256" key="1">
    <source>
        <dbReference type="SAM" id="Phobius"/>
    </source>
</evidence>
<keyword evidence="1" id="KW-0812">Transmembrane</keyword>
<evidence type="ECO:0000313" key="2">
    <source>
        <dbReference type="EMBL" id="UNF28782.1"/>
    </source>
</evidence>
<feature type="transmembrane region" description="Helical" evidence="1">
    <location>
        <begin position="25"/>
        <end position="45"/>
    </location>
</feature>
<organism evidence="2 3">
    <name type="scientific">Bartonella krasnovii</name>
    <dbReference type="NCBI Taxonomy" id="2267275"/>
    <lineage>
        <taxon>Bacteria</taxon>
        <taxon>Pseudomonadati</taxon>
        <taxon>Pseudomonadota</taxon>
        <taxon>Alphaproteobacteria</taxon>
        <taxon>Hyphomicrobiales</taxon>
        <taxon>Bartonellaceae</taxon>
        <taxon>Bartonella</taxon>
    </lineage>
</organism>
<sequence>MVLTTATLVSLEMDESLDTGFFKDLWGLAFFSILGGRAGISGWYWKVLRDDLG</sequence>
<reference evidence="2 3" key="1">
    <citation type="submission" date="2022-02" db="EMBL/GenBank/DDBJ databases">
        <title>Genomic structural plasticity of rodent-associated Bartonella in nature.</title>
        <authorList>
            <person name="Sousa K.C.M."/>
            <person name="Gutierrez R."/>
            <person name="Yahalomi D."/>
            <person name="Shalit T."/>
            <person name="Markus B."/>
            <person name="Nachum-Biala Y."/>
            <person name="Hawlena H."/>
            <person name="Marcos-Hadad E."/>
            <person name="Hazkani-Covo E."/>
            <person name="Neves H.R."/>
            <person name="Covo S."/>
            <person name="Harrus S."/>
        </authorList>
    </citation>
    <scope>NUCLEOTIDE SEQUENCE [LARGE SCALE GENOMIC DNA]</scope>
    <source>
        <strain evidence="2 3">B35_1_2</strain>
    </source>
</reference>
<dbReference type="EMBL" id="CP093033">
    <property type="protein sequence ID" value="UNF28782.1"/>
    <property type="molecule type" value="Genomic_DNA"/>
</dbReference>
<dbReference type="GeneID" id="71062345"/>
<keyword evidence="1" id="KW-0472">Membrane</keyword>
<dbReference type="RefSeq" id="WP_167309306.1">
    <property type="nucleotide sequence ID" value="NZ_CP031844.2"/>
</dbReference>
<dbReference type="Proteomes" id="UP000829580">
    <property type="component" value="Chromosome"/>
</dbReference>
<gene>
    <name evidence="2" type="ORF">MNL13_06100</name>
</gene>
<keyword evidence="3" id="KW-1185">Reference proteome</keyword>
<name>A0ABY3VZ26_9HYPH</name>
<accession>A0ABY3VZ26</accession>
<protein>
    <submittedName>
        <fullName evidence="2">Uncharacterized protein</fullName>
    </submittedName>
</protein>
<evidence type="ECO:0000313" key="3">
    <source>
        <dbReference type="Proteomes" id="UP000829580"/>
    </source>
</evidence>
<keyword evidence="1" id="KW-1133">Transmembrane helix</keyword>